<dbReference type="Proteomes" id="UP000015241">
    <property type="component" value="Unassembled WGS sequence"/>
</dbReference>
<keyword evidence="8" id="KW-0863">Zinc-finger</keyword>
<dbReference type="CDD" id="cd02440">
    <property type="entry name" value="AdoMet_MTases"/>
    <property type="match status" value="1"/>
</dbReference>
<feature type="domain" description="Protein arginine N-methyltransferase" evidence="17">
    <location>
        <begin position="375"/>
        <end position="468"/>
    </location>
</feature>
<evidence type="ECO:0000256" key="4">
    <source>
        <dbReference type="ARBA" id="ARBA00022603"/>
    </source>
</evidence>
<comment type="catalytic activity">
    <reaction evidence="11">
        <text>L-arginyl-[protein] + S-adenosyl-L-methionine = N(omega)-methyl-L-arginyl-[protein] + S-adenosyl-L-homocysteine + H(+)</text>
        <dbReference type="Rhea" id="RHEA:48100"/>
        <dbReference type="Rhea" id="RHEA-COMP:10532"/>
        <dbReference type="Rhea" id="RHEA-COMP:11990"/>
        <dbReference type="ChEBI" id="CHEBI:15378"/>
        <dbReference type="ChEBI" id="CHEBI:29965"/>
        <dbReference type="ChEBI" id="CHEBI:57856"/>
        <dbReference type="ChEBI" id="CHEBI:59789"/>
        <dbReference type="ChEBI" id="CHEBI:65280"/>
    </reaction>
    <physiologicalReaction direction="left-to-right" evidence="11">
        <dbReference type="Rhea" id="RHEA:48101"/>
    </physiologicalReaction>
</comment>
<dbReference type="EC" id="2.1.1.319" evidence="2"/>
<reference evidence="18 19" key="1">
    <citation type="journal article" date="2012" name="Science">
        <title>The Paleozoic origin of enzymatic lignin decomposition reconstructed from 31 fungal genomes.</title>
        <authorList>
            <person name="Floudas D."/>
            <person name="Binder M."/>
            <person name="Riley R."/>
            <person name="Barry K."/>
            <person name="Blanchette R.A."/>
            <person name="Henrissat B."/>
            <person name="Martinez A.T."/>
            <person name="Otillar R."/>
            <person name="Spatafora J.W."/>
            <person name="Yadav J.S."/>
            <person name="Aerts A."/>
            <person name="Benoit I."/>
            <person name="Boyd A."/>
            <person name="Carlson A."/>
            <person name="Copeland A."/>
            <person name="Coutinho P.M."/>
            <person name="de Vries R.P."/>
            <person name="Ferreira P."/>
            <person name="Findley K."/>
            <person name="Foster B."/>
            <person name="Gaskell J."/>
            <person name="Glotzer D."/>
            <person name="Gorecki P."/>
            <person name="Heitman J."/>
            <person name="Hesse C."/>
            <person name="Hori C."/>
            <person name="Igarashi K."/>
            <person name="Jurgens J.A."/>
            <person name="Kallen N."/>
            <person name="Kersten P."/>
            <person name="Kohler A."/>
            <person name="Kuees U."/>
            <person name="Kumar T.K.A."/>
            <person name="Kuo A."/>
            <person name="LaButti K."/>
            <person name="Larrondo L.F."/>
            <person name="Lindquist E."/>
            <person name="Ling A."/>
            <person name="Lombard V."/>
            <person name="Lucas S."/>
            <person name="Lundell T."/>
            <person name="Martin R."/>
            <person name="McLaughlin D.J."/>
            <person name="Morgenstern I."/>
            <person name="Morin E."/>
            <person name="Murat C."/>
            <person name="Nagy L.G."/>
            <person name="Nolan M."/>
            <person name="Ohm R.A."/>
            <person name="Patyshakuliyeva A."/>
            <person name="Rokas A."/>
            <person name="Ruiz-Duenas F.J."/>
            <person name="Sabat G."/>
            <person name="Salamov A."/>
            <person name="Samejima M."/>
            <person name="Schmutz J."/>
            <person name="Slot J.C."/>
            <person name="St John F."/>
            <person name="Stenlid J."/>
            <person name="Sun H."/>
            <person name="Sun S."/>
            <person name="Syed K."/>
            <person name="Tsang A."/>
            <person name="Wiebenga A."/>
            <person name="Young D."/>
            <person name="Pisabarro A."/>
            <person name="Eastwood D.C."/>
            <person name="Martin F."/>
            <person name="Cullen D."/>
            <person name="Grigoriev I.V."/>
            <person name="Hibbett D.S."/>
        </authorList>
    </citation>
    <scope>NUCLEOTIDE SEQUENCE</scope>
    <source>
        <strain evidence="19">FP-58527</strain>
    </source>
</reference>
<comment type="catalytic activity">
    <reaction evidence="10">
        <text>L-arginyl-[protein] + 2 S-adenosyl-L-methionine = N(omega),N(omega)-dimethyl-L-arginyl-[protein] + 2 S-adenosyl-L-homocysteine + 2 H(+)</text>
        <dbReference type="Rhea" id="RHEA:48096"/>
        <dbReference type="Rhea" id="RHEA-COMP:10532"/>
        <dbReference type="Rhea" id="RHEA-COMP:11991"/>
        <dbReference type="ChEBI" id="CHEBI:15378"/>
        <dbReference type="ChEBI" id="CHEBI:29965"/>
        <dbReference type="ChEBI" id="CHEBI:57856"/>
        <dbReference type="ChEBI" id="CHEBI:59789"/>
        <dbReference type="ChEBI" id="CHEBI:61897"/>
        <dbReference type="EC" id="2.1.1.319"/>
    </reaction>
    <physiologicalReaction direction="left-to-right" evidence="10">
        <dbReference type="Rhea" id="RHEA:48097"/>
    </physiologicalReaction>
</comment>
<dbReference type="PANTHER" id="PTHR11006">
    <property type="entry name" value="PROTEIN ARGININE N-METHYLTRANSFERASE"/>
    <property type="match status" value="1"/>
</dbReference>
<evidence type="ECO:0000256" key="8">
    <source>
        <dbReference type="ARBA" id="ARBA00022771"/>
    </source>
</evidence>
<dbReference type="GO" id="GO:0042054">
    <property type="term" value="F:histone methyltransferase activity"/>
    <property type="evidence" value="ECO:0007669"/>
    <property type="project" value="TreeGrafter"/>
</dbReference>
<feature type="domain" description="Protein arginine N-methyltransferase" evidence="17">
    <location>
        <begin position="518"/>
        <end position="578"/>
    </location>
</feature>
<evidence type="ECO:0000256" key="3">
    <source>
        <dbReference type="ARBA" id="ARBA00022490"/>
    </source>
</evidence>
<dbReference type="eggNOG" id="KOG1499">
    <property type="taxonomic scope" value="Eukaryota"/>
</dbReference>
<keyword evidence="5 12" id="KW-0808">Transferase</keyword>
<dbReference type="PANTHER" id="PTHR11006:SF53">
    <property type="entry name" value="PROTEIN ARGININE N-METHYLTRANSFERASE 3"/>
    <property type="match status" value="1"/>
</dbReference>
<dbReference type="Gene3D" id="2.70.160.11">
    <property type="entry name" value="Hnrnp arginine n-methyltransferase1"/>
    <property type="match status" value="1"/>
</dbReference>
<evidence type="ECO:0000256" key="7">
    <source>
        <dbReference type="ARBA" id="ARBA00022723"/>
    </source>
</evidence>
<dbReference type="GO" id="GO:0035242">
    <property type="term" value="F:protein-arginine omega-N asymmetric methyltransferase activity"/>
    <property type="evidence" value="ECO:0007669"/>
    <property type="project" value="UniProtKB-EC"/>
</dbReference>
<evidence type="ECO:0000256" key="9">
    <source>
        <dbReference type="ARBA" id="ARBA00022833"/>
    </source>
</evidence>
<keyword evidence="13" id="KW-0175">Coiled coil</keyword>
<feature type="domain" description="Protein arginine N-methyltransferase 3-like C2H2 zinc finger" evidence="16">
    <location>
        <begin position="77"/>
        <end position="123"/>
    </location>
</feature>
<feature type="region of interest" description="Disordered" evidence="14">
    <location>
        <begin position="495"/>
        <end position="528"/>
    </location>
</feature>
<dbReference type="Gene3D" id="3.40.50.150">
    <property type="entry name" value="Vaccinia Virus protein VP39"/>
    <property type="match status" value="1"/>
</dbReference>
<dbReference type="Pfam" id="PF21137">
    <property type="entry name" value="ANM3_C2H2_Zf"/>
    <property type="match status" value="1"/>
</dbReference>
<evidence type="ECO:0000256" key="13">
    <source>
        <dbReference type="SAM" id="Coils"/>
    </source>
</evidence>
<dbReference type="SUPFAM" id="SSF57667">
    <property type="entry name" value="beta-beta-alpha zinc fingers"/>
    <property type="match status" value="1"/>
</dbReference>
<dbReference type="Pfam" id="PF22528">
    <property type="entry name" value="PRMT_C"/>
    <property type="match status" value="2"/>
</dbReference>
<dbReference type="FunCoup" id="S8FFP8">
    <property type="interactions" value="177"/>
</dbReference>
<dbReference type="InterPro" id="IPR041698">
    <property type="entry name" value="Methyltransf_25"/>
</dbReference>
<dbReference type="PROSITE" id="PS51678">
    <property type="entry name" value="SAM_MT_PRMT"/>
    <property type="match status" value="1"/>
</dbReference>
<dbReference type="InterPro" id="IPR025799">
    <property type="entry name" value="Arg_MeTrfase"/>
</dbReference>
<feature type="compositionally biased region" description="Acidic residues" evidence="14">
    <location>
        <begin position="24"/>
        <end position="34"/>
    </location>
</feature>
<dbReference type="InterPro" id="IPR029063">
    <property type="entry name" value="SAM-dependent_MTases_sf"/>
</dbReference>
<dbReference type="GO" id="GO:0005829">
    <property type="term" value="C:cytosol"/>
    <property type="evidence" value="ECO:0007669"/>
    <property type="project" value="UniProtKB-SubCell"/>
</dbReference>
<feature type="region of interest" description="Disordered" evidence="14">
    <location>
        <begin position="1"/>
        <end position="34"/>
    </location>
</feature>
<proteinExistence type="predicted"/>
<feature type="compositionally biased region" description="Basic and acidic residues" evidence="14">
    <location>
        <begin position="507"/>
        <end position="516"/>
    </location>
</feature>
<dbReference type="EMBL" id="KE504150">
    <property type="protein sequence ID" value="EPT00251.1"/>
    <property type="molecule type" value="Genomic_DNA"/>
</dbReference>
<evidence type="ECO:0000256" key="2">
    <source>
        <dbReference type="ARBA" id="ARBA00011925"/>
    </source>
</evidence>
<dbReference type="AlphaFoldDB" id="S8FFP8"/>
<dbReference type="STRING" id="743788.S8FFP8"/>
<dbReference type="HOGENOM" id="CLU_017375_6_1_1"/>
<dbReference type="GO" id="GO:0032259">
    <property type="term" value="P:methylation"/>
    <property type="evidence" value="ECO:0007669"/>
    <property type="project" value="UniProtKB-KW"/>
</dbReference>
<accession>S8FFP8</accession>
<comment type="subcellular location">
    <subcellularLocation>
        <location evidence="1">Cytoplasm</location>
        <location evidence="1">Cytosol</location>
    </subcellularLocation>
</comment>
<keyword evidence="4 12" id="KW-0489">Methyltransferase</keyword>
<keyword evidence="7" id="KW-0479">Metal-binding</keyword>
<keyword evidence="19" id="KW-1185">Reference proteome</keyword>
<dbReference type="GO" id="GO:0008270">
    <property type="term" value="F:zinc ion binding"/>
    <property type="evidence" value="ECO:0007669"/>
    <property type="project" value="UniProtKB-KW"/>
</dbReference>
<keyword evidence="9" id="KW-0862">Zinc</keyword>
<dbReference type="Pfam" id="PF13649">
    <property type="entry name" value="Methyltransf_25"/>
    <property type="match status" value="1"/>
</dbReference>
<dbReference type="FunFam" id="3.40.50.150:FF:000003">
    <property type="entry name" value="Blast:Protein arginine N-methyltransferase 1"/>
    <property type="match status" value="1"/>
</dbReference>
<name>S8FFP8_FOMSC</name>
<dbReference type="InterPro" id="IPR049482">
    <property type="entry name" value="ANM3-like_C2H2_Zf"/>
</dbReference>
<dbReference type="OrthoDB" id="7848332at2759"/>
<protein>
    <recommendedName>
        <fullName evidence="2">type I protein arginine methyltransferase</fullName>
        <ecNumber evidence="2">2.1.1.319</ecNumber>
    </recommendedName>
</protein>
<evidence type="ECO:0000256" key="12">
    <source>
        <dbReference type="PROSITE-ProRule" id="PRU01015"/>
    </source>
</evidence>
<evidence type="ECO:0000256" key="11">
    <source>
        <dbReference type="ARBA" id="ARBA00049303"/>
    </source>
</evidence>
<keyword evidence="6 12" id="KW-0949">S-adenosyl-L-methionine</keyword>
<evidence type="ECO:0000313" key="19">
    <source>
        <dbReference type="Proteomes" id="UP000015241"/>
    </source>
</evidence>
<evidence type="ECO:0000256" key="1">
    <source>
        <dbReference type="ARBA" id="ARBA00004514"/>
    </source>
</evidence>
<dbReference type="SUPFAM" id="SSF53335">
    <property type="entry name" value="S-adenosyl-L-methionine-dependent methyltransferases"/>
    <property type="match status" value="1"/>
</dbReference>
<organism evidence="18 19">
    <name type="scientific">Fomitopsis schrenkii</name>
    <name type="common">Brown rot fungus</name>
    <dbReference type="NCBI Taxonomy" id="2126942"/>
    <lineage>
        <taxon>Eukaryota</taxon>
        <taxon>Fungi</taxon>
        <taxon>Dikarya</taxon>
        <taxon>Basidiomycota</taxon>
        <taxon>Agaricomycotina</taxon>
        <taxon>Agaricomycetes</taxon>
        <taxon>Polyporales</taxon>
        <taxon>Fomitopsis</taxon>
    </lineage>
</organism>
<evidence type="ECO:0000256" key="6">
    <source>
        <dbReference type="ARBA" id="ARBA00022691"/>
    </source>
</evidence>
<dbReference type="InterPro" id="IPR036236">
    <property type="entry name" value="Znf_C2H2_sf"/>
</dbReference>
<dbReference type="GO" id="GO:0005634">
    <property type="term" value="C:nucleus"/>
    <property type="evidence" value="ECO:0007669"/>
    <property type="project" value="TreeGrafter"/>
</dbReference>
<evidence type="ECO:0000259" key="16">
    <source>
        <dbReference type="Pfam" id="PF21137"/>
    </source>
</evidence>
<evidence type="ECO:0000256" key="14">
    <source>
        <dbReference type="SAM" id="MobiDB-lite"/>
    </source>
</evidence>
<sequence>MPLHFTAQDVAFNNSDSGGSQSSESEDEQDLTWEDWVSDSLENRPCKSLFDQDKTFPSVPEALNHDKSTHGVDLDAICSKLSLDPYQRIRLINWIRKEKPSPSEVLALKGDESLFSSDEYLIPAIEDDPLLQLTSTDWSSSDEDEPSGSAQTDLEVANRRIRALERKLQKAQQDLNDYRAFVGERLGRSRLVAALEEPPASASSTHIAAPLRDDDSHYFQSYGENDIHAVMIQDKVRTASYAQFIQSNPELFNNAVVLDVGCGTGILSLFAARAGARRVIAVDASPIAEKAKQIVKDNGLEGVVTIIRGRIEDIQLPDGVDNVDVIVSEWMGYALLYESMLDSVLHARDRFLKKDGGVMAPSQCKMQLCLCDAGEIFKERIGFWGDVYGFDLSAMGTDVYEDAIVDVVGPEAVLSEPYTIKDLPLASITPKQLDFSTPFTLTTTTLQRTKAHALTLYFDTFFTADGAPVSPGTRAHAVREGDPVLAEVWPLGGRHRTSRRMSSGQGLKDREGEGARRKITSFSTGPESVPTHWKQTLFLLKEPITVHEGTVVQGTFKCRKSADNSRELDVEIHYTVKDPDTEEPPSQVVVQLYKVR</sequence>
<dbReference type="InParanoid" id="S8FFP8"/>
<keyword evidence="3" id="KW-0963">Cytoplasm</keyword>
<feature type="domain" description="Methyltransferase" evidence="15">
    <location>
        <begin position="257"/>
        <end position="356"/>
    </location>
</feature>
<gene>
    <name evidence="18" type="ORF">FOMPIDRAFT_1023851</name>
</gene>
<dbReference type="InterPro" id="IPR055135">
    <property type="entry name" value="PRMT_dom"/>
</dbReference>
<evidence type="ECO:0000259" key="17">
    <source>
        <dbReference type="Pfam" id="PF22528"/>
    </source>
</evidence>
<evidence type="ECO:0000256" key="5">
    <source>
        <dbReference type="ARBA" id="ARBA00022679"/>
    </source>
</evidence>
<evidence type="ECO:0000259" key="15">
    <source>
        <dbReference type="Pfam" id="PF13649"/>
    </source>
</evidence>
<evidence type="ECO:0000256" key="10">
    <source>
        <dbReference type="ARBA" id="ARBA00047384"/>
    </source>
</evidence>
<evidence type="ECO:0000313" key="18">
    <source>
        <dbReference type="EMBL" id="EPT00251.1"/>
    </source>
</evidence>
<feature type="coiled-coil region" evidence="13">
    <location>
        <begin position="147"/>
        <end position="181"/>
    </location>
</feature>